<dbReference type="Gene3D" id="1.10.150.240">
    <property type="entry name" value="Putative phosphatase, domain 2"/>
    <property type="match status" value="1"/>
</dbReference>
<dbReference type="NCBIfam" id="TIGR01549">
    <property type="entry name" value="HAD-SF-IA-v1"/>
    <property type="match status" value="1"/>
</dbReference>
<accession>A0ABN6ES89</accession>
<dbReference type="EMBL" id="AP024485">
    <property type="protein sequence ID" value="BCS89236.1"/>
    <property type="molecule type" value="Genomic_DNA"/>
</dbReference>
<dbReference type="NCBIfam" id="TIGR01509">
    <property type="entry name" value="HAD-SF-IA-v3"/>
    <property type="match status" value="1"/>
</dbReference>
<reference evidence="1" key="1">
    <citation type="journal article" date="2022" name="Arch. Microbiol.">
        <title>Pseudodesulfovibrio sediminis sp. nov., a mesophilic and neutrophilic sulfate-reducing bacterium isolated from sediment of a brackish lake.</title>
        <authorList>
            <person name="Takahashi A."/>
            <person name="Kojima H."/>
            <person name="Watanabe M."/>
            <person name="Fukui M."/>
        </authorList>
    </citation>
    <scope>NUCLEOTIDE SEQUENCE</scope>
    <source>
        <strain evidence="1">SF6</strain>
    </source>
</reference>
<dbReference type="Pfam" id="PF13419">
    <property type="entry name" value="HAD_2"/>
    <property type="match status" value="1"/>
</dbReference>
<dbReference type="Gene3D" id="3.40.50.1000">
    <property type="entry name" value="HAD superfamily/HAD-like"/>
    <property type="match status" value="1"/>
</dbReference>
<dbReference type="PANTHER" id="PTHR18901:SF38">
    <property type="entry name" value="PSEUDOURIDINE-5'-PHOSPHATASE"/>
    <property type="match status" value="1"/>
</dbReference>
<name>A0ABN6ES89_9BACT</name>
<dbReference type="SFLD" id="SFLDS00003">
    <property type="entry name" value="Haloacid_Dehalogenase"/>
    <property type="match status" value="1"/>
</dbReference>
<evidence type="ECO:0000313" key="1">
    <source>
        <dbReference type="EMBL" id="BCS89236.1"/>
    </source>
</evidence>
<proteinExistence type="predicted"/>
<dbReference type="InterPro" id="IPR006439">
    <property type="entry name" value="HAD-SF_hydro_IA"/>
</dbReference>
<dbReference type="InterPro" id="IPR036412">
    <property type="entry name" value="HAD-like_sf"/>
</dbReference>
<dbReference type="CDD" id="cd16423">
    <property type="entry name" value="HAD_BPGM-like"/>
    <property type="match status" value="1"/>
</dbReference>
<dbReference type="SUPFAM" id="SSF56784">
    <property type="entry name" value="HAD-like"/>
    <property type="match status" value="1"/>
</dbReference>
<evidence type="ECO:0000313" key="2">
    <source>
        <dbReference type="Proteomes" id="UP001053296"/>
    </source>
</evidence>
<dbReference type="SFLD" id="SFLDG01135">
    <property type="entry name" value="C1.5.6:_HAD__Beta-PGM__Phospha"/>
    <property type="match status" value="1"/>
</dbReference>
<dbReference type="InterPro" id="IPR023214">
    <property type="entry name" value="HAD_sf"/>
</dbReference>
<organism evidence="1 2">
    <name type="scientific">Pseudodesulfovibrio sediminis</name>
    <dbReference type="NCBI Taxonomy" id="2810563"/>
    <lineage>
        <taxon>Bacteria</taxon>
        <taxon>Pseudomonadati</taxon>
        <taxon>Thermodesulfobacteriota</taxon>
        <taxon>Desulfovibrionia</taxon>
        <taxon>Desulfovibrionales</taxon>
        <taxon>Desulfovibrionaceae</taxon>
    </lineage>
</organism>
<protein>
    <submittedName>
        <fullName evidence="1">Phosphatase</fullName>
    </submittedName>
</protein>
<dbReference type="InterPro" id="IPR041492">
    <property type="entry name" value="HAD_2"/>
</dbReference>
<gene>
    <name evidence="1" type="ORF">PSDVSF_24780</name>
</gene>
<dbReference type="PRINTS" id="PR00413">
    <property type="entry name" value="HADHALOGNASE"/>
</dbReference>
<dbReference type="RefSeq" id="WP_229591217.1">
    <property type="nucleotide sequence ID" value="NZ_AP024485.1"/>
</dbReference>
<keyword evidence="2" id="KW-1185">Reference proteome</keyword>
<dbReference type="PANTHER" id="PTHR18901">
    <property type="entry name" value="2-DEOXYGLUCOSE-6-PHOSPHATE PHOSPHATASE 2"/>
    <property type="match status" value="1"/>
</dbReference>
<dbReference type="SFLD" id="SFLDG01129">
    <property type="entry name" value="C1.5:_HAD__Beta-PGM__Phosphata"/>
    <property type="match status" value="1"/>
</dbReference>
<dbReference type="Proteomes" id="UP001053296">
    <property type="component" value="Chromosome"/>
</dbReference>
<dbReference type="InterPro" id="IPR023198">
    <property type="entry name" value="PGP-like_dom2"/>
</dbReference>
<sequence length="220" mass="23898">MSIAVLFDMDGVIFDSEPIHEKIFIEFARSLGFSITPDVYQRYIGTSSISQWRDMKAMHDLEGTPKELSDAKMERYKAYLAATTGLKPIPGITALLDGLQAEAIPFALASSNNNDVIEATLTSIGLRETFSTYVGGDDVSRAKPDPAIFLLAADRLGVSPDRCVVIEDSTNGVIAAKRAGMRCVGFDNPNSPGQTLVKADLLVTSIHQLTTRRLTELLTT</sequence>